<dbReference type="EMBL" id="CP006880">
    <property type="protein sequence ID" value="AJD44209.1"/>
    <property type="molecule type" value="Genomic_DNA"/>
</dbReference>
<dbReference type="SUPFAM" id="SSF51679">
    <property type="entry name" value="Bacterial luciferase-like"/>
    <property type="match status" value="1"/>
</dbReference>
<dbReference type="NCBIfam" id="TIGR03565">
    <property type="entry name" value="alk_sulf_monoox"/>
    <property type="match status" value="1"/>
</dbReference>
<dbReference type="GO" id="GO:0008726">
    <property type="term" value="F:alkanesulfonate monooxygenase activity"/>
    <property type="evidence" value="ECO:0007669"/>
    <property type="project" value="UniProtKB-UniRule"/>
</dbReference>
<dbReference type="KEGG" id="rga:RGR602_PC00162"/>
<dbReference type="HOGENOM" id="CLU_027853_1_0_5"/>
<evidence type="ECO:0000256" key="5">
    <source>
        <dbReference type="ARBA" id="ARBA00023002"/>
    </source>
</evidence>
<dbReference type="Gene3D" id="3.20.20.30">
    <property type="entry name" value="Luciferase-like domain"/>
    <property type="match status" value="1"/>
</dbReference>
<comment type="catalytic activity">
    <reaction evidence="7">
        <text>an alkanesulfonate + FMNH2 + O2 = an aldehyde + FMN + sulfite + H2O + 2 H(+)</text>
        <dbReference type="Rhea" id="RHEA:23064"/>
        <dbReference type="ChEBI" id="CHEBI:15377"/>
        <dbReference type="ChEBI" id="CHEBI:15378"/>
        <dbReference type="ChEBI" id="CHEBI:15379"/>
        <dbReference type="ChEBI" id="CHEBI:17359"/>
        <dbReference type="ChEBI" id="CHEBI:17478"/>
        <dbReference type="ChEBI" id="CHEBI:57618"/>
        <dbReference type="ChEBI" id="CHEBI:58210"/>
        <dbReference type="ChEBI" id="CHEBI:134249"/>
        <dbReference type="EC" id="1.14.14.5"/>
    </reaction>
</comment>
<dbReference type="GO" id="GO:0046306">
    <property type="term" value="P:alkanesulfonate catabolic process"/>
    <property type="evidence" value="ECO:0007669"/>
    <property type="project" value="TreeGrafter"/>
</dbReference>
<feature type="domain" description="Luciferase-like" evidence="9">
    <location>
        <begin position="9"/>
        <end position="330"/>
    </location>
</feature>
<dbReference type="InterPro" id="IPR050172">
    <property type="entry name" value="SsuD_RutA_monooxygenase"/>
</dbReference>
<dbReference type="PANTHER" id="PTHR42847">
    <property type="entry name" value="ALKANESULFONATE MONOOXYGENASE"/>
    <property type="match status" value="1"/>
</dbReference>
<evidence type="ECO:0000256" key="8">
    <source>
        <dbReference type="SAM" id="MobiDB-lite"/>
    </source>
</evidence>
<organism evidence="10 11">
    <name type="scientific">Rhizobium gallicum bv. gallicum R602sp</name>
    <dbReference type="NCBI Taxonomy" id="1041138"/>
    <lineage>
        <taxon>Bacteria</taxon>
        <taxon>Pseudomonadati</taxon>
        <taxon>Pseudomonadota</taxon>
        <taxon>Alphaproteobacteria</taxon>
        <taxon>Hyphomicrobiales</taxon>
        <taxon>Rhizobiaceae</taxon>
        <taxon>Rhizobium/Agrobacterium group</taxon>
        <taxon>Rhizobium</taxon>
    </lineage>
</organism>
<protein>
    <recommendedName>
        <fullName evidence="2 7">Alkanesulfonate monooxygenase</fullName>
        <ecNumber evidence="2 7">1.14.14.5</ecNumber>
    </recommendedName>
    <alternativeName>
        <fullName evidence="7">FMNH2-dependent aliphatic sulfonate monooxygenase</fullName>
    </alternativeName>
</protein>
<dbReference type="InterPro" id="IPR019911">
    <property type="entry name" value="Alkanesulphonate_mOase_FMN-dep"/>
</dbReference>
<evidence type="ECO:0000256" key="7">
    <source>
        <dbReference type="HAMAP-Rule" id="MF_01229"/>
    </source>
</evidence>
<evidence type="ECO:0000256" key="4">
    <source>
        <dbReference type="ARBA" id="ARBA00022643"/>
    </source>
</evidence>
<evidence type="ECO:0000256" key="2">
    <source>
        <dbReference type="ARBA" id="ARBA00012113"/>
    </source>
</evidence>
<comment type="similarity">
    <text evidence="1 7">Belongs to the SsuD family.</text>
</comment>
<keyword evidence="11" id="KW-1185">Reference proteome</keyword>
<evidence type="ECO:0000313" key="11">
    <source>
        <dbReference type="Proteomes" id="UP000031368"/>
    </source>
</evidence>
<keyword evidence="4 7" id="KW-0288">FMN</keyword>
<evidence type="ECO:0000256" key="6">
    <source>
        <dbReference type="ARBA" id="ARBA00023033"/>
    </source>
</evidence>
<dbReference type="NCBIfam" id="NF001939">
    <property type="entry name" value="PRK00719.1"/>
    <property type="match status" value="1"/>
</dbReference>
<comment type="function">
    <text evidence="7">Catalyzes the desulfonation of aliphatic sulfonates.</text>
</comment>
<accession>A0A0B4X879</accession>
<reference evidence="10 11" key="1">
    <citation type="submission" date="2013-11" db="EMBL/GenBank/DDBJ databases">
        <title>Complete genome sequence of Rhizobium gallicum bv. gallicum R602.</title>
        <authorList>
            <person name="Bustos P."/>
            <person name="Santamaria R.I."/>
            <person name="Lozano L."/>
            <person name="Acosta J.L."/>
            <person name="Ormeno-Orrillo E."/>
            <person name="Rogel M.A."/>
            <person name="Romero D."/>
            <person name="Cevallos M.A."/>
            <person name="Martinez-Romero E."/>
            <person name="Gonzalez V."/>
        </authorList>
    </citation>
    <scope>NUCLEOTIDE SEQUENCE [LARGE SCALE GENOMIC DNA]</scope>
    <source>
        <strain evidence="10 11">R602</strain>
        <plasmid evidence="10 11">pRgalR602c</plasmid>
    </source>
</reference>
<dbReference type="AlphaFoldDB" id="A0A0B4X879"/>
<geneLocation type="plasmid" evidence="10 11">
    <name>pRgalR602c</name>
</geneLocation>
<evidence type="ECO:0000256" key="3">
    <source>
        <dbReference type="ARBA" id="ARBA00022630"/>
    </source>
</evidence>
<dbReference type="Pfam" id="PF00296">
    <property type="entry name" value="Bac_luciferase"/>
    <property type="match status" value="1"/>
</dbReference>
<feature type="region of interest" description="Disordered" evidence="8">
    <location>
        <begin position="371"/>
        <end position="398"/>
    </location>
</feature>
<evidence type="ECO:0000256" key="1">
    <source>
        <dbReference type="ARBA" id="ARBA00007044"/>
    </source>
</evidence>
<dbReference type="InterPro" id="IPR036661">
    <property type="entry name" value="Luciferase-like_sf"/>
</dbReference>
<proteinExistence type="inferred from homology"/>
<dbReference type="PANTHER" id="PTHR42847:SF4">
    <property type="entry name" value="ALKANESULFONATE MONOOXYGENASE-RELATED"/>
    <property type="match status" value="1"/>
</dbReference>
<name>A0A0B4X879_9HYPH</name>
<keyword evidence="6 7" id="KW-0503">Monooxygenase</keyword>
<keyword evidence="5 7" id="KW-0560">Oxidoreductase</keyword>
<dbReference type="EC" id="1.14.14.5" evidence="2 7"/>
<dbReference type="InterPro" id="IPR011251">
    <property type="entry name" value="Luciferase-like_dom"/>
</dbReference>
<evidence type="ECO:0000313" key="10">
    <source>
        <dbReference type="EMBL" id="AJD44209.1"/>
    </source>
</evidence>
<evidence type="ECO:0000259" key="9">
    <source>
        <dbReference type="Pfam" id="PF00296"/>
    </source>
</evidence>
<sequence length="429" mass="46829">MSTAPEKINVLWFLPTHGDSRYLGTSIGGRNVDLNYLKQVAQAADSLGYYGVLIPTGKSCEDSWVVASALAPLTEKLKYLIAVRPGLLAPTLAARMTATLDRISNGRLLINVVTGGDPIENKGDGIHFPHAERYEVTEEFLNIYKALLSGETVTYKGKHFDIEDGKVLFPTFQSPHPPLYFGGSSGIGQEVAARTIDKYLTWGEPPEDVAKKVAEVRALARREGREVTFGIRLHVIVRETAAEAWKAADELIQYLDDETIAAAQKVFERMDSVGQSRMSRLHGGQRDKLEVSPNLWAGVGLVRGGAGTALVGDPDQVSARIEEYREIGIDTFIMSGYPHLEEAYRFGELVLPNLPLAHPVKAASSAVNTGPFGETIAGDHGPRSGRRSPDPATRTRCYSQSYPQPVRLVSGGNGPHRELGWKAKVRTDL</sequence>
<dbReference type="CDD" id="cd01094">
    <property type="entry name" value="Alkanesulfonate_monoxygenase"/>
    <property type="match status" value="1"/>
</dbReference>
<gene>
    <name evidence="10" type="primary">ssuD-2</name>
    <name evidence="7" type="synonym">ssuD</name>
    <name evidence="10" type="ORF">RGR602_PC00162</name>
</gene>
<dbReference type="HAMAP" id="MF_01229">
    <property type="entry name" value="Alkanesulf_monooxygen"/>
    <property type="match status" value="1"/>
</dbReference>
<keyword evidence="3 7" id="KW-0285">Flavoprotein</keyword>
<keyword evidence="10" id="KW-0614">Plasmid</keyword>
<dbReference type="Proteomes" id="UP000031368">
    <property type="component" value="Plasmid pRgalR602c"/>
</dbReference>